<dbReference type="InterPro" id="IPR006099">
    <property type="entry name" value="MeMalonylCoA_mutase_a/b_cat"/>
</dbReference>
<reference evidence="8" key="1">
    <citation type="journal article" date="2021" name="Front. Microbiol.">
        <title>Comprehensive Comparative Genomics and Phenotyping of Methylobacterium Species.</title>
        <authorList>
            <person name="Alessa O."/>
            <person name="Ogura Y."/>
            <person name="Fujitani Y."/>
            <person name="Takami H."/>
            <person name="Hayashi T."/>
            <person name="Sahin N."/>
            <person name="Tani A."/>
        </authorList>
    </citation>
    <scope>NUCLEOTIDE SEQUENCE</scope>
    <source>
        <strain evidence="8">LMG 23639</strain>
    </source>
</reference>
<dbReference type="EMBL" id="BPQR01000031">
    <property type="protein sequence ID" value="GJE06663.1"/>
    <property type="molecule type" value="Genomic_DNA"/>
</dbReference>
<proteinExistence type="inferred from homology"/>
<feature type="domain" description="B12-binding" evidence="7">
    <location>
        <begin position="564"/>
        <end position="693"/>
    </location>
</feature>
<dbReference type="Pfam" id="PF02310">
    <property type="entry name" value="B12-binding"/>
    <property type="match status" value="1"/>
</dbReference>
<dbReference type="Proteomes" id="UP001055102">
    <property type="component" value="Unassembled WGS sequence"/>
</dbReference>
<dbReference type="CDD" id="cd02071">
    <property type="entry name" value="MM_CoA_mut_B12_BD"/>
    <property type="match status" value="1"/>
</dbReference>
<dbReference type="InterPro" id="IPR006158">
    <property type="entry name" value="Cobalamin-bd"/>
</dbReference>
<accession>A0ABQ4SXN3</accession>
<keyword evidence="9" id="KW-1185">Reference proteome</keyword>
<keyword evidence="6" id="KW-0170">Cobalt</keyword>
<dbReference type="InterPro" id="IPR006159">
    <property type="entry name" value="Acid_CoA_mut_C"/>
</dbReference>
<dbReference type="PANTHER" id="PTHR48101">
    <property type="entry name" value="METHYLMALONYL-COA MUTASE, MITOCHONDRIAL-RELATED"/>
    <property type="match status" value="1"/>
</dbReference>
<dbReference type="SUPFAM" id="SSF51703">
    <property type="entry name" value="Cobalamin (vitamin B12)-dependent enzymes"/>
    <property type="match status" value="1"/>
</dbReference>
<organism evidence="8 9">
    <name type="scientific">Methylobacterium jeotgali</name>
    <dbReference type="NCBI Taxonomy" id="381630"/>
    <lineage>
        <taxon>Bacteria</taxon>
        <taxon>Pseudomonadati</taxon>
        <taxon>Pseudomonadota</taxon>
        <taxon>Alphaproteobacteria</taxon>
        <taxon>Hyphomicrobiales</taxon>
        <taxon>Methylobacteriaceae</taxon>
        <taxon>Methylobacterium</taxon>
    </lineage>
</organism>
<evidence type="ECO:0000256" key="1">
    <source>
        <dbReference type="ARBA" id="ARBA00001922"/>
    </source>
</evidence>
<comment type="similarity">
    <text evidence="2">Belongs to the methylmalonyl-CoA mutase family.</text>
</comment>
<dbReference type="NCBIfam" id="TIGR00640">
    <property type="entry name" value="acid_CoA_mut_C"/>
    <property type="match status" value="1"/>
</dbReference>
<protein>
    <submittedName>
        <fullName evidence="8">Ethylmalonyl-CoA mutase</fullName>
    </submittedName>
</protein>
<evidence type="ECO:0000256" key="2">
    <source>
        <dbReference type="ARBA" id="ARBA00008465"/>
    </source>
</evidence>
<reference evidence="8" key="2">
    <citation type="submission" date="2021-08" db="EMBL/GenBank/DDBJ databases">
        <authorList>
            <person name="Tani A."/>
            <person name="Ola A."/>
            <person name="Ogura Y."/>
            <person name="Katsura K."/>
            <person name="Hayashi T."/>
        </authorList>
    </citation>
    <scope>NUCLEOTIDE SEQUENCE</scope>
    <source>
        <strain evidence="8">LMG 23639</strain>
    </source>
</reference>
<evidence type="ECO:0000256" key="6">
    <source>
        <dbReference type="ARBA" id="ARBA00023285"/>
    </source>
</evidence>
<dbReference type="PANTHER" id="PTHR48101:SF3">
    <property type="entry name" value="COENZYME B12-DEPENDENT MUTASE"/>
    <property type="match status" value="1"/>
</dbReference>
<evidence type="ECO:0000256" key="4">
    <source>
        <dbReference type="ARBA" id="ARBA00022723"/>
    </source>
</evidence>
<gene>
    <name evidence="8" type="primary">ecm</name>
    <name evidence="8" type="ORF">AOPFMNJM_1985</name>
</gene>
<evidence type="ECO:0000259" key="7">
    <source>
        <dbReference type="PROSITE" id="PS51332"/>
    </source>
</evidence>
<dbReference type="SUPFAM" id="SSF52242">
    <property type="entry name" value="Cobalamin (vitamin B12)-binding domain"/>
    <property type="match status" value="1"/>
</dbReference>
<comment type="caution">
    <text evidence="8">The sequence shown here is derived from an EMBL/GenBank/DDBJ whole genome shotgun (WGS) entry which is preliminary data.</text>
</comment>
<evidence type="ECO:0000313" key="9">
    <source>
        <dbReference type="Proteomes" id="UP001055102"/>
    </source>
</evidence>
<dbReference type="NCBIfam" id="TIGR00641">
    <property type="entry name" value="acid_CoA_mut_N"/>
    <property type="match status" value="1"/>
</dbReference>
<dbReference type="InterPro" id="IPR016176">
    <property type="entry name" value="Cbl-dep_enz_cat"/>
</dbReference>
<evidence type="ECO:0000256" key="3">
    <source>
        <dbReference type="ARBA" id="ARBA00022628"/>
    </source>
</evidence>
<dbReference type="PROSITE" id="PS51332">
    <property type="entry name" value="B12_BINDING"/>
    <property type="match status" value="1"/>
</dbReference>
<keyword evidence="5" id="KW-0413">Isomerase</keyword>
<dbReference type="Gene3D" id="3.40.50.280">
    <property type="entry name" value="Cobalamin-binding domain"/>
    <property type="match status" value="1"/>
</dbReference>
<evidence type="ECO:0000256" key="5">
    <source>
        <dbReference type="ARBA" id="ARBA00023235"/>
    </source>
</evidence>
<sequence>MGAMLDDAAARLRYGALQEARLGVRSMSQTEFQGMSGQAGVAEVKRDKPWIIRTYAGHSNAAESNALYRSNLAKGQTGLSVAFDLPTQTGYDPDHELARGEVGKVGVSVAHLGDMRTLFDQIPLVQMNTSMTINATAPWLLSLYLAVAEEQGADIAALQGTTQNDIIKEYLSRGTYVFPPAPSLRLTKDVILFTTKNVPKWNPMNVCSYHLQEAGATPVQELSYALAIAIAVLDTVREDPDFDEASFPEVFGRISFFVNAGLRFVTEICKMRAFSELWDEIAQERYGIDDPKRRIFRYGVQVNSLGLTEQQPENNVHRILIEMLAVTLSKRARARAVQLPAWNEALGLPRPWDQQWSMRMQQILAFETDLLEYDDIFDGSKVIDAKVEELKTQTRAELERIGGIGGAVAAVETGALKRALVESNAKRISAIEAGEQIVVGVNKWQAGEPSPLTAGEGAIFTVSETVEMEAQQRIRAWRGERDEAAAERALSDLESAARSGANIMPVSIAAAKAGVTTGEWGGRLRQVFGEYRAPTGVTVETASSGAAEEARLLIADLGERLGETPKLVVGKPGLDGHSNGAEQIALRARDVGFDVTYDGIRQTPTEIVAKAKETGAHVVGLSILSGSHVPLVREVRAKLREAGLDHIPVVVGGIISPEDELVLKNMGVSAVYTPKDYAIDRIMVGLAKVVEKSLDKAKTAPAETAQVY</sequence>
<keyword evidence="3" id="KW-0846">Cobalamin</keyword>
<name>A0ABQ4SXN3_9HYPH</name>
<evidence type="ECO:0000313" key="8">
    <source>
        <dbReference type="EMBL" id="GJE06663.1"/>
    </source>
</evidence>
<dbReference type="InterPro" id="IPR036724">
    <property type="entry name" value="Cobalamin-bd_sf"/>
</dbReference>
<keyword evidence="4" id="KW-0479">Metal-binding</keyword>
<dbReference type="InterPro" id="IPR006098">
    <property type="entry name" value="MMCoA_mutase_a_cat"/>
</dbReference>
<dbReference type="Gene3D" id="3.20.20.240">
    <property type="entry name" value="Methylmalonyl-CoA mutase"/>
    <property type="match status" value="1"/>
</dbReference>
<comment type="cofactor">
    <cofactor evidence="1">
        <name>adenosylcob(III)alamin</name>
        <dbReference type="ChEBI" id="CHEBI:18408"/>
    </cofactor>
</comment>
<dbReference type="Pfam" id="PF01642">
    <property type="entry name" value="MM_CoA_mutase"/>
    <property type="match status" value="1"/>
</dbReference>